<name>A0ABY6C565_9ACTN</name>
<keyword evidence="4" id="KW-1185">Reference proteome</keyword>
<keyword evidence="2" id="KW-0472">Membrane</keyword>
<feature type="transmembrane region" description="Helical" evidence="2">
    <location>
        <begin position="67"/>
        <end position="88"/>
    </location>
</feature>
<accession>A0ABY6C565</accession>
<evidence type="ECO:0000256" key="1">
    <source>
        <dbReference type="SAM" id="MobiDB-lite"/>
    </source>
</evidence>
<dbReference type="EMBL" id="CP104697">
    <property type="protein sequence ID" value="UXI82945.1"/>
    <property type="molecule type" value="Genomic_DNA"/>
</dbReference>
<protein>
    <submittedName>
        <fullName evidence="3">DUF2867 domain-containing protein</fullName>
    </submittedName>
</protein>
<evidence type="ECO:0000313" key="3">
    <source>
        <dbReference type="EMBL" id="UXI82945.1"/>
    </source>
</evidence>
<keyword evidence="2" id="KW-0812">Transmembrane</keyword>
<reference evidence="3" key="1">
    <citation type="submission" date="2022-09" db="EMBL/GenBank/DDBJ databases">
        <title>Streptomyces vinaceusdrappus strain AC-40.</title>
        <authorList>
            <person name="Sedeek A.M."/>
            <person name="Salah I."/>
            <person name="Kamel H.L."/>
            <person name="Soltan M.A."/>
            <person name="Elsayed T.R."/>
        </authorList>
    </citation>
    <scope>NUCLEOTIDE SEQUENCE</scope>
    <source>
        <strain evidence="3">AC-40</strain>
    </source>
</reference>
<proteinExistence type="predicted"/>
<dbReference type="Proteomes" id="UP001064390">
    <property type="component" value="Chromosome"/>
</dbReference>
<feature type="region of interest" description="Disordered" evidence="1">
    <location>
        <begin position="18"/>
        <end position="52"/>
    </location>
</feature>
<evidence type="ECO:0000256" key="2">
    <source>
        <dbReference type="SAM" id="Phobius"/>
    </source>
</evidence>
<organism evidence="3 4">
    <name type="scientific">Streptomyces vinaceusdrappus</name>
    <dbReference type="NCBI Taxonomy" id="67376"/>
    <lineage>
        <taxon>Bacteria</taxon>
        <taxon>Bacillati</taxon>
        <taxon>Actinomycetota</taxon>
        <taxon>Actinomycetes</taxon>
        <taxon>Kitasatosporales</taxon>
        <taxon>Streptomycetaceae</taxon>
        <taxon>Streptomyces</taxon>
        <taxon>Streptomyces rochei group</taxon>
    </lineage>
</organism>
<sequence length="94" mass="9952">MPGDDAASFLVHALGTGATSRAPTAERHVSSRGRRASAGSSTWTDAQGRTGHRQRALVHPRGLFDHAYWGSVSLFQAIVLGGMARNIAQAAARR</sequence>
<gene>
    <name evidence="3" type="ORF">N6Q81_00050</name>
</gene>
<evidence type="ECO:0000313" key="4">
    <source>
        <dbReference type="Proteomes" id="UP001064390"/>
    </source>
</evidence>
<keyword evidence="2" id="KW-1133">Transmembrane helix</keyword>